<accession>A0AB40CHF2</accession>
<dbReference type="InterPro" id="IPR008906">
    <property type="entry name" value="HATC_C_dom"/>
</dbReference>
<proteinExistence type="predicted"/>
<evidence type="ECO:0000259" key="4">
    <source>
        <dbReference type="Pfam" id="PF05699"/>
    </source>
</evidence>
<dbReference type="GeneID" id="120275244"/>
<evidence type="ECO:0000313" key="6">
    <source>
        <dbReference type="RefSeq" id="XP_039137699.1"/>
    </source>
</evidence>
<dbReference type="SUPFAM" id="SSF53098">
    <property type="entry name" value="Ribonuclease H-like"/>
    <property type="match status" value="1"/>
</dbReference>
<dbReference type="Pfam" id="PF05699">
    <property type="entry name" value="Dimer_Tnp_hAT"/>
    <property type="match status" value="1"/>
</dbReference>
<dbReference type="AlphaFoldDB" id="A0AB40CHF2"/>
<dbReference type="InterPro" id="IPR012337">
    <property type="entry name" value="RNaseH-like_sf"/>
</dbReference>
<feature type="domain" description="HAT C-terminal dimerisation" evidence="4">
    <location>
        <begin position="381"/>
        <end position="455"/>
    </location>
</feature>
<evidence type="ECO:0000259" key="3">
    <source>
        <dbReference type="Pfam" id="PF04937"/>
    </source>
</evidence>
<keyword evidence="2" id="KW-0326">Glycosidase</keyword>
<evidence type="ECO:0000313" key="5">
    <source>
        <dbReference type="Proteomes" id="UP001515500"/>
    </source>
</evidence>
<organism evidence="5 6">
    <name type="scientific">Dioscorea cayennensis subsp. rotundata</name>
    <name type="common">White Guinea yam</name>
    <name type="synonym">Dioscorea rotundata</name>
    <dbReference type="NCBI Taxonomy" id="55577"/>
    <lineage>
        <taxon>Eukaryota</taxon>
        <taxon>Viridiplantae</taxon>
        <taxon>Streptophyta</taxon>
        <taxon>Embryophyta</taxon>
        <taxon>Tracheophyta</taxon>
        <taxon>Spermatophyta</taxon>
        <taxon>Magnoliopsida</taxon>
        <taxon>Liliopsida</taxon>
        <taxon>Dioscoreales</taxon>
        <taxon>Dioscoreaceae</taxon>
        <taxon>Dioscorea</taxon>
    </lineage>
</organism>
<dbReference type="PROSITE" id="PS01034">
    <property type="entry name" value="GH16_1"/>
    <property type="match status" value="1"/>
</dbReference>
<name>A0AB40CHF2_DIOCR</name>
<gene>
    <name evidence="6" type="primary">LOC120275244</name>
</gene>
<evidence type="ECO:0000256" key="2">
    <source>
        <dbReference type="ARBA" id="ARBA00023295"/>
    </source>
</evidence>
<dbReference type="GO" id="GO:0004553">
    <property type="term" value="F:hydrolase activity, hydrolyzing O-glycosyl compounds"/>
    <property type="evidence" value="ECO:0007669"/>
    <property type="project" value="InterPro"/>
</dbReference>
<reference evidence="6" key="1">
    <citation type="submission" date="2025-08" db="UniProtKB">
        <authorList>
            <consortium name="RefSeq"/>
        </authorList>
    </citation>
    <scope>IDENTIFICATION</scope>
</reference>
<sequence length="556" mass="64602">MVDAIGSIGVGYKAPSYNDMRVNLLRDCKKECQLLIDSYRSQWANCGCTIMGDGWTDQRQRTLINFLVYCPTGISFVKSVDASDILKDATNLCNLFMEIIEWVGPDNVVHLVTDNASNYVAARRLIHEKYDHIYWSPCAAHCLNLILKDIGKRDHVAELVSRASKVTIFVYNHIYILSWLRKRSGWKEIVRPGVTRFATTFITLKSIYDHKHDLQALVTDKYYTSHKLSKSPVGKTVTSIILDGKFWEECLFMVKIAAPIIRLLRVVDADEKPSLGYVYEGMIRIRKAIMAIFRNKSTMYGPYIKIIDERWDKHLRRNLHAAAYFLNPAFLYDKEAFCETPEVMQGLLDLLEKRSICSDSEKAMREIRFYRDRLGSFSRESALSSANKIQPDEWWRLFGYSTPFLQKVAIRLLSQTSSSSGCERNWSVFERIHTKKRNRLEHQRLSDLVFVNYNLRLKCRLQYKKRNYDPVDYDCIDKTDFWIAEEEEEAEFVDGDMVEAIYAEDAIPTLDESQNQDDVDMNELNEEVDFELFGNASYDDAFDQHENLGQRDDNEG</sequence>
<dbReference type="Proteomes" id="UP001515500">
    <property type="component" value="Chromosome 14"/>
</dbReference>
<dbReference type="PANTHER" id="PTHR32166:SF121">
    <property type="entry name" value="DUF659 DOMAIN-CONTAINING PROTEIN"/>
    <property type="match status" value="1"/>
</dbReference>
<dbReference type="PANTHER" id="PTHR32166">
    <property type="entry name" value="OSJNBA0013A04.12 PROTEIN"/>
    <property type="match status" value="1"/>
</dbReference>
<dbReference type="RefSeq" id="XP_039137699.1">
    <property type="nucleotide sequence ID" value="XM_039281765.1"/>
</dbReference>
<dbReference type="GO" id="GO:0005975">
    <property type="term" value="P:carbohydrate metabolic process"/>
    <property type="evidence" value="ECO:0007669"/>
    <property type="project" value="InterPro"/>
</dbReference>
<dbReference type="InterPro" id="IPR007021">
    <property type="entry name" value="DUF659"/>
</dbReference>
<dbReference type="GO" id="GO:0046983">
    <property type="term" value="F:protein dimerization activity"/>
    <property type="evidence" value="ECO:0007669"/>
    <property type="project" value="InterPro"/>
</dbReference>
<feature type="domain" description="DUF659" evidence="3">
    <location>
        <begin position="15"/>
        <end position="166"/>
    </location>
</feature>
<keyword evidence="1" id="KW-0378">Hydrolase</keyword>
<keyword evidence="5" id="KW-1185">Reference proteome</keyword>
<dbReference type="InterPro" id="IPR008263">
    <property type="entry name" value="GH16_AS"/>
</dbReference>
<protein>
    <submittedName>
        <fullName evidence="6">Uncharacterized protein LOC120275244</fullName>
    </submittedName>
</protein>
<evidence type="ECO:0000256" key="1">
    <source>
        <dbReference type="ARBA" id="ARBA00022801"/>
    </source>
</evidence>
<dbReference type="Pfam" id="PF04937">
    <property type="entry name" value="DUF659"/>
    <property type="match status" value="1"/>
</dbReference>